<dbReference type="Gene3D" id="3.30.190.20">
    <property type="match status" value="3"/>
</dbReference>
<dbReference type="FunFam" id="3.40.50.790:FF:000002">
    <property type="entry name" value="Ribosomal protein"/>
    <property type="match status" value="1"/>
</dbReference>
<organism evidence="5 6">
    <name type="scientific">Populus alba x Populus x berolinensis</name>
    <dbReference type="NCBI Taxonomy" id="444605"/>
    <lineage>
        <taxon>Eukaryota</taxon>
        <taxon>Viridiplantae</taxon>
        <taxon>Streptophyta</taxon>
        <taxon>Embryophyta</taxon>
        <taxon>Tracheophyta</taxon>
        <taxon>Spermatophyta</taxon>
        <taxon>Magnoliopsida</taxon>
        <taxon>eudicotyledons</taxon>
        <taxon>Gunneridae</taxon>
        <taxon>Pentapetalae</taxon>
        <taxon>rosids</taxon>
        <taxon>fabids</taxon>
        <taxon>Malpighiales</taxon>
        <taxon>Salicaceae</taxon>
        <taxon>Saliceae</taxon>
        <taxon>Populus</taxon>
    </lineage>
</organism>
<dbReference type="InterPro" id="IPR050257">
    <property type="entry name" value="eL8/uL1-like"/>
</dbReference>
<comment type="similarity">
    <text evidence="1">Belongs to the universal ribosomal protein uL1 family.</text>
</comment>
<sequence>MTTKTTQISLQHKVRDVEMSCTIRSKQALVTCNLAPPLILLMASKMEGSHFSISKKEEEPTIDIVNIDSHTDIISGGSTSQTLAFSGTDQAASSVPPREVVHRDGGGGDGDREVLDKDCGRERLKRHREEVAGRVMIPDTWGQENLLKDLIDCSTFDELLAAKEISSAREALVAEERRKRSPRLSIASTDIFIHLPSATCSLARVSSSFGKKGIKKEILRALVEISEHELAGDTIREAVTTIKNGVNEKPRKFTQTIELQIGLKNYDPQKDKRFSGSVKLPHIPRPKMKVCMLGDAQHVEEAVSIGLQWMDVEALKKLNKNKKLVKKLSKQYHAFLASESVIKQIPRLLGKFPTLVTHQESLESKVNEIKATVKFQLKKVLCMGVAVGNCDMEDKQIFQNVQMSVNFLVSLLKKNWQNPVGHYCMFLLEFLSLEITLRIVDPLARFRLWMFAVLLGKETNIYFISPNQNKLAGDTIREAVTTIKNGVNDKPCKFVQTIELQIGLKNYDPQKDKRFSGSVKLPQNEGLTVRLYWQAESIGLQWMDVEALKKLNKNKKLVKKLSKQYHTFLASESLSADEFDVFCCKKPGEVPAPKEYHGDTSPPLLSELYSTAL</sequence>
<accession>A0AAD6R442</accession>
<dbReference type="Proteomes" id="UP001164929">
    <property type="component" value="Chromosome 4"/>
</dbReference>
<dbReference type="InterPro" id="IPR028364">
    <property type="entry name" value="Ribosomal_uL1/biogenesis"/>
</dbReference>
<dbReference type="FunFam" id="3.30.190.20:FF:000006">
    <property type="entry name" value="Ribosomal protein"/>
    <property type="match status" value="1"/>
</dbReference>
<dbReference type="PANTHER" id="PTHR23105">
    <property type="entry name" value="RIBOSOMAL PROTEIN L7AE FAMILY MEMBER"/>
    <property type="match status" value="1"/>
</dbReference>
<dbReference type="GO" id="GO:0005840">
    <property type="term" value="C:ribosome"/>
    <property type="evidence" value="ECO:0007669"/>
    <property type="project" value="UniProtKB-KW"/>
</dbReference>
<dbReference type="AlphaFoldDB" id="A0AAD6R442"/>
<gene>
    <name evidence="5" type="ORF">NC653_012045</name>
</gene>
<reference evidence="5 6" key="1">
    <citation type="journal article" date="2023" name="Mol. Ecol. Resour.">
        <title>Chromosome-level genome assembly of a triploid poplar Populus alba 'Berolinensis'.</title>
        <authorList>
            <person name="Chen S."/>
            <person name="Yu Y."/>
            <person name="Wang X."/>
            <person name="Wang S."/>
            <person name="Zhang T."/>
            <person name="Zhou Y."/>
            <person name="He R."/>
            <person name="Meng N."/>
            <person name="Wang Y."/>
            <person name="Liu W."/>
            <person name="Liu Z."/>
            <person name="Liu J."/>
            <person name="Guo Q."/>
            <person name="Huang H."/>
            <person name="Sederoff R.R."/>
            <person name="Wang G."/>
            <person name="Qu G."/>
            <person name="Chen S."/>
        </authorList>
    </citation>
    <scope>NUCLEOTIDE SEQUENCE [LARGE SCALE GENOMIC DNA]</scope>
    <source>
        <strain evidence="5">SC-2020</strain>
    </source>
</reference>
<dbReference type="CDD" id="cd22645">
    <property type="entry name" value="BIC1_CID"/>
    <property type="match status" value="1"/>
</dbReference>
<evidence type="ECO:0000313" key="6">
    <source>
        <dbReference type="Proteomes" id="UP001164929"/>
    </source>
</evidence>
<protein>
    <submittedName>
        <fullName evidence="5">Uncharacterized protein</fullName>
    </submittedName>
</protein>
<proteinExistence type="inferred from homology"/>
<dbReference type="CDD" id="cd00403">
    <property type="entry name" value="Ribosomal_L1"/>
    <property type="match status" value="1"/>
</dbReference>
<evidence type="ECO:0000256" key="4">
    <source>
        <dbReference type="ARBA" id="ARBA00062612"/>
    </source>
</evidence>
<dbReference type="EMBL" id="JAQIZT010000004">
    <property type="protein sequence ID" value="KAJ7001826.1"/>
    <property type="molecule type" value="Genomic_DNA"/>
</dbReference>
<dbReference type="FunFam" id="3.30.190.20:FF:000009">
    <property type="entry name" value="Ribosomal protein L10a"/>
    <property type="match status" value="1"/>
</dbReference>
<evidence type="ECO:0000256" key="2">
    <source>
        <dbReference type="ARBA" id="ARBA00022980"/>
    </source>
</evidence>
<dbReference type="SUPFAM" id="SSF56808">
    <property type="entry name" value="Ribosomal protein L1"/>
    <property type="match status" value="2"/>
</dbReference>
<keyword evidence="3" id="KW-0687">Ribonucleoprotein</keyword>
<evidence type="ECO:0000256" key="3">
    <source>
        <dbReference type="ARBA" id="ARBA00023274"/>
    </source>
</evidence>
<dbReference type="GO" id="GO:1990904">
    <property type="term" value="C:ribonucleoprotein complex"/>
    <property type="evidence" value="ECO:0007669"/>
    <property type="project" value="UniProtKB-KW"/>
</dbReference>
<name>A0AAD6R442_9ROSI</name>
<comment type="subunit">
    <text evidence="4">Interacts with the GTPase NUG2.</text>
</comment>
<dbReference type="InterPro" id="IPR023674">
    <property type="entry name" value="Ribosomal_uL1-like"/>
</dbReference>
<dbReference type="GO" id="GO:0003723">
    <property type="term" value="F:RNA binding"/>
    <property type="evidence" value="ECO:0007669"/>
    <property type="project" value="InterPro"/>
</dbReference>
<comment type="caution">
    <text evidence="5">The sequence shown here is derived from an EMBL/GenBank/DDBJ whole genome shotgun (WGS) entry which is preliminary data.</text>
</comment>
<dbReference type="Pfam" id="PF00687">
    <property type="entry name" value="Ribosomal_L1"/>
    <property type="match status" value="1"/>
</dbReference>
<keyword evidence="6" id="KW-1185">Reference proteome</keyword>
<evidence type="ECO:0000256" key="1">
    <source>
        <dbReference type="ARBA" id="ARBA00010531"/>
    </source>
</evidence>
<keyword evidence="2" id="KW-0689">Ribosomal protein</keyword>
<evidence type="ECO:0000313" key="5">
    <source>
        <dbReference type="EMBL" id="KAJ7001826.1"/>
    </source>
</evidence>